<keyword evidence="2" id="KW-1133">Transmembrane helix</keyword>
<feature type="compositionally biased region" description="Basic residues" evidence="1">
    <location>
        <begin position="81"/>
        <end position="98"/>
    </location>
</feature>
<feature type="region of interest" description="Disordered" evidence="1">
    <location>
        <begin position="53"/>
        <end position="98"/>
    </location>
</feature>
<keyword evidence="2" id="KW-0812">Transmembrane</keyword>
<dbReference type="AlphaFoldDB" id="A0A382NGN7"/>
<protein>
    <submittedName>
        <fullName evidence="3">Uncharacterized protein</fullName>
    </submittedName>
</protein>
<evidence type="ECO:0000256" key="1">
    <source>
        <dbReference type="SAM" id="MobiDB-lite"/>
    </source>
</evidence>
<feature type="transmembrane region" description="Helical" evidence="2">
    <location>
        <begin position="6"/>
        <end position="29"/>
    </location>
</feature>
<sequence>MEAYAYASSGGGMIVLLLILGAILIYLLFSKGFWLDKYMRDSNNWKGEDIHPDYQENIPFTPSLEKPFDDPEVPNRPSSNKGKKKRKGKRKYTKRSKK</sequence>
<dbReference type="EMBL" id="UINC01099459">
    <property type="protein sequence ID" value="SVC58751.1"/>
    <property type="molecule type" value="Genomic_DNA"/>
</dbReference>
<evidence type="ECO:0000256" key="2">
    <source>
        <dbReference type="SAM" id="Phobius"/>
    </source>
</evidence>
<accession>A0A382NGN7</accession>
<name>A0A382NGN7_9ZZZZ</name>
<evidence type="ECO:0000313" key="3">
    <source>
        <dbReference type="EMBL" id="SVC58751.1"/>
    </source>
</evidence>
<reference evidence="3" key="1">
    <citation type="submission" date="2018-05" db="EMBL/GenBank/DDBJ databases">
        <authorList>
            <person name="Lanie J.A."/>
            <person name="Ng W.-L."/>
            <person name="Kazmierczak K.M."/>
            <person name="Andrzejewski T.M."/>
            <person name="Davidsen T.M."/>
            <person name="Wayne K.J."/>
            <person name="Tettelin H."/>
            <person name="Glass J.I."/>
            <person name="Rusch D."/>
            <person name="Podicherti R."/>
            <person name="Tsui H.-C.T."/>
            <person name="Winkler M.E."/>
        </authorList>
    </citation>
    <scope>NUCLEOTIDE SEQUENCE</scope>
</reference>
<organism evidence="3">
    <name type="scientific">marine metagenome</name>
    <dbReference type="NCBI Taxonomy" id="408172"/>
    <lineage>
        <taxon>unclassified sequences</taxon>
        <taxon>metagenomes</taxon>
        <taxon>ecological metagenomes</taxon>
    </lineage>
</organism>
<proteinExistence type="predicted"/>
<keyword evidence="2" id="KW-0472">Membrane</keyword>
<gene>
    <name evidence="3" type="ORF">METZ01_LOCUS311605</name>
</gene>